<dbReference type="InterPro" id="IPR043504">
    <property type="entry name" value="Peptidase_S1_PA_chymotrypsin"/>
</dbReference>
<dbReference type="SUPFAM" id="SSF50494">
    <property type="entry name" value="Trypsin-like serine proteases"/>
    <property type="match status" value="1"/>
</dbReference>
<dbReference type="Gene3D" id="2.40.10.10">
    <property type="entry name" value="Trypsin-like serine proteases"/>
    <property type="match status" value="1"/>
</dbReference>
<feature type="region of interest" description="Disordered" evidence="7">
    <location>
        <begin position="258"/>
        <end position="291"/>
    </location>
</feature>
<keyword evidence="10" id="KW-1185">Reference proteome</keyword>
<dbReference type="SMART" id="SM00020">
    <property type="entry name" value="Tryp_SPc"/>
    <property type="match status" value="1"/>
</dbReference>
<evidence type="ECO:0000313" key="11">
    <source>
        <dbReference type="RefSeq" id="XP_031571314.1"/>
    </source>
</evidence>
<protein>
    <submittedName>
        <fullName evidence="11">Chymotrypsinogen A-like</fullName>
    </submittedName>
</protein>
<dbReference type="FunCoup" id="A0A6P8IW29">
    <property type="interactions" value="146"/>
</dbReference>
<feature type="signal peptide" evidence="8">
    <location>
        <begin position="1"/>
        <end position="17"/>
    </location>
</feature>
<dbReference type="PROSITE" id="PS00134">
    <property type="entry name" value="TRYPSIN_HIS"/>
    <property type="match status" value="1"/>
</dbReference>
<accession>A0A6P8IW29</accession>
<dbReference type="PANTHER" id="PTHR24250">
    <property type="entry name" value="CHYMOTRYPSIN-RELATED"/>
    <property type="match status" value="1"/>
</dbReference>
<feature type="chain" id="PRO_5028460019" evidence="8">
    <location>
        <begin position="18"/>
        <end position="319"/>
    </location>
</feature>
<gene>
    <name evidence="11" type="primary">LOC116305520</name>
</gene>
<dbReference type="GO" id="GO:0004252">
    <property type="term" value="F:serine-type endopeptidase activity"/>
    <property type="evidence" value="ECO:0007669"/>
    <property type="project" value="InterPro"/>
</dbReference>
<evidence type="ECO:0000256" key="1">
    <source>
        <dbReference type="ARBA" id="ARBA00022656"/>
    </source>
</evidence>
<keyword evidence="8" id="KW-0732">Signal</keyword>
<dbReference type="Pfam" id="PF00089">
    <property type="entry name" value="Trypsin"/>
    <property type="match status" value="1"/>
</dbReference>
<keyword evidence="1" id="KW-0800">Toxin</keyword>
<dbReference type="GO" id="GO:0006508">
    <property type="term" value="P:proteolysis"/>
    <property type="evidence" value="ECO:0007669"/>
    <property type="project" value="UniProtKB-KW"/>
</dbReference>
<proteinExistence type="predicted"/>
<evidence type="ECO:0000256" key="8">
    <source>
        <dbReference type="SAM" id="SignalP"/>
    </source>
</evidence>
<evidence type="ECO:0000313" key="10">
    <source>
        <dbReference type="Proteomes" id="UP000515163"/>
    </source>
</evidence>
<dbReference type="FunFam" id="2.40.10.10:FF:000003">
    <property type="entry name" value="Transmembrane serine protease 3"/>
    <property type="match status" value="1"/>
</dbReference>
<evidence type="ECO:0000259" key="9">
    <source>
        <dbReference type="PROSITE" id="PS50240"/>
    </source>
</evidence>
<evidence type="ECO:0000256" key="2">
    <source>
        <dbReference type="ARBA" id="ARBA00022670"/>
    </source>
</evidence>
<dbReference type="GO" id="GO:0090729">
    <property type="term" value="F:toxin activity"/>
    <property type="evidence" value="ECO:0007669"/>
    <property type="project" value="UniProtKB-KW"/>
</dbReference>
<dbReference type="CDD" id="cd00190">
    <property type="entry name" value="Tryp_SPc"/>
    <property type="match status" value="1"/>
</dbReference>
<dbReference type="InterPro" id="IPR001314">
    <property type="entry name" value="Peptidase_S1A"/>
</dbReference>
<dbReference type="PROSITE" id="PS00135">
    <property type="entry name" value="TRYPSIN_SER"/>
    <property type="match status" value="1"/>
</dbReference>
<dbReference type="Pfam" id="PF01549">
    <property type="entry name" value="ShK"/>
    <property type="match status" value="1"/>
</dbReference>
<dbReference type="AlphaFoldDB" id="A0A6P8IW29"/>
<dbReference type="InterPro" id="IPR033116">
    <property type="entry name" value="TRYPSIN_SER"/>
</dbReference>
<evidence type="ECO:0000256" key="4">
    <source>
        <dbReference type="ARBA" id="ARBA00022825"/>
    </source>
</evidence>
<feature type="domain" description="Peptidase S1" evidence="9">
    <location>
        <begin position="27"/>
        <end position="258"/>
    </location>
</feature>
<dbReference type="OrthoDB" id="5974294at2759"/>
<evidence type="ECO:0000256" key="7">
    <source>
        <dbReference type="SAM" id="MobiDB-lite"/>
    </source>
</evidence>
<dbReference type="InterPro" id="IPR001254">
    <property type="entry name" value="Trypsin_dom"/>
</dbReference>
<organism evidence="10 11">
    <name type="scientific">Actinia tenebrosa</name>
    <name type="common">Australian red waratah sea anemone</name>
    <dbReference type="NCBI Taxonomy" id="6105"/>
    <lineage>
        <taxon>Eukaryota</taxon>
        <taxon>Metazoa</taxon>
        <taxon>Cnidaria</taxon>
        <taxon>Anthozoa</taxon>
        <taxon>Hexacorallia</taxon>
        <taxon>Actiniaria</taxon>
        <taxon>Actiniidae</taxon>
        <taxon>Actinia</taxon>
    </lineage>
</organism>
<sequence length="319" mass="34361">MIFWAALLLVLPALIEGCGKRPAGTRVINGQDAAPHSWPWQISLRLDGYHICGGTLIRPDWVLTAAHCVNKNPDPKRYIVAVGAHRRLSITSVERFMKIKKVIMHSGYTDQQKLHDIALLQLRTPVTLSDKVNLACLPTTEAAVGAKCYITGWGRTSASSGSADTLQQAMLPVASHSDCKKKFTIVDRKAHICAGDAKSSASSGGCHGDSGGPLVCEERGRWVQHGIVSFGKRNCPTTFYTVFARVSSYLDWVNSKITGSTPSPPSPSPPPSPEPPLPPTTSPAGGCSDRSGPKACQYFKDRCSQDFVKKACQKTCGLC</sequence>
<keyword evidence="5" id="KW-1015">Disulfide bond</keyword>
<dbReference type="Proteomes" id="UP000515163">
    <property type="component" value="Unplaced"/>
</dbReference>
<dbReference type="InterPro" id="IPR003582">
    <property type="entry name" value="ShKT_dom"/>
</dbReference>
<dbReference type="InParanoid" id="A0A6P8IW29"/>
<evidence type="ECO:0000256" key="5">
    <source>
        <dbReference type="ARBA" id="ARBA00023157"/>
    </source>
</evidence>
<keyword evidence="4 6" id="KW-0720">Serine protease</keyword>
<dbReference type="PRINTS" id="PR00722">
    <property type="entry name" value="CHYMOTRYPSIN"/>
</dbReference>
<dbReference type="PROSITE" id="PS50240">
    <property type="entry name" value="TRYPSIN_DOM"/>
    <property type="match status" value="1"/>
</dbReference>
<dbReference type="RefSeq" id="XP_031571314.1">
    <property type="nucleotide sequence ID" value="XM_031715454.1"/>
</dbReference>
<keyword evidence="2 6" id="KW-0645">Protease</keyword>
<evidence type="ECO:0000256" key="3">
    <source>
        <dbReference type="ARBA" id="ARBA00022801"/>
    </source>
</evidence>
<dbReference type="InterPro" id="IPR009003">
    <property type="entry name" value="Peptidase_S1_PA"/>
</dbReference>
<keyword evidence="3 6" id="KW-0378">Hydrolase</keyword>
<evidence type="ECO:0000256" key="6">
    <source>
        <dbReference type="RuleBase" id="RU363034"/>
    </source>
</evidence>
<dbReference type="PANTHER" id="PTHR24250:SF27">
    <property type="entry name" value="ELASTASE 2 LIKE"/>
    <property type="match status" value="1"/>
</dbReference>
<reference evidence="11" key="1">
    <citation type="submission" date="2025-08" db="UniProtKB">
        <authorList>
            <consortium name="RefSeq"/>
        </authorList>
    </citation>
    <scope>IDENTIFICATION</scope>
    <source>
        <tissue evidence="11">Tentacle</tissue>
    </source>
</reference>
<name>A0A6P8IW29_ACTTE</name>
<dbReference type="InterPro" id="IPR018114">
    <property type="entry name" value="TRYPSIN_HIS"/>
</dbReference>
<feature type="compositionally biased region" description="Pro residues" evidence="7">
    <location>
        <begin position="262"/>
        <end position="281"/>
    </location>
</feature>
<dbReference type="KEGG" id="aten:116305520"/>
<dbReference type="GeneID" id="116305520"/>